<evidence type="ECO:0000313" key="2">
    <source>
        <dbReference type="EMBL" id="SDL75434.1"/>
    </source>
</evidence>
<keyword evidence="3" id="KW-1185">Reference proteome</keyword>
<feature type="region of interest" description="Disordered" evidence="1">
    <location>
        <begin position="319"/>
        <end position="459"/>
    </location>
</feature>
<feature type="compositionally biased region" description="Gly residues" evidence="1">
    <location>
        <begin position="329"/>
        <end position="351"/>
    </location>
</feature>
<proteinExistence type="predicted"/>
<dbReference type="EMBL" id="FNGP01000005">
    <property type="protein sequence ID" value="SDL75434.1"/>
    <property type="molecule type" value="Genomic_DNA"/>
</dbReference>
<sequence length="524" mass="50927">MTDHDRQTQPIEDDVLDQAQQEAQLHYRAVARRKDERKDARGPVPLPGGSTAGGAPAGAVAPGPAAMPAPSPGMGAPAAAASAAFGAAAAPTPSEDPVRFGDEQLTASQPTAPGEDPWGAYDNPDNVPGLALDDEDARETASPAGMALRGSGTRGRKDAGGGMAPFVPMGGGTGAPATTLPGATVGGVGASSGLAAQQPALTVQAALSAAQQGNLPLNLVQGLGAARASGALMSPPATGVLAAGAGSGAGIDGATLDETIRRLGIDSDQPFVVGPDGNLYPNPYYVQAGTAGPLRSSAPAAADLDGDGVVSDWERTRWEAAHDRTGGSSTTGGGSYPGGGGGGYTTTGGGSVSSPSAQGGSADGGGWSSGGGGVSGTGWSGGGGSHSGSGTGGLSGQTAGGPSYGSPGTGGYSAGGYSSGGSASGQDYSVRTDELRDESQEWEEIAERQGQLAKDVESLPDPAPTFGVLSAMVRPYAAVQDASAESAQEAGTESQYTAGGLDQNAASYDANEDAGSAIAGRIND</sequence>
<accession>A0A1G9MMS9</accession>
<dbReference type="STRING" id="686624.SAMN04488242_2728"/>
<organism evidence="2 3">
    <name type="scientific">Tessaracoccus oleiagri</name>
    <dbReference type="NCBI Taxonomy" id="686624"/>
    <lineage>
        <taxon>Bacteria</taxon>
        <taxon>Bacillati</taxon>
        <taxon>Actinomycetota</taxon>
        <taxon>Actinomycetes</taxon>
        <taxon>Propionibacteriales</taxon>
        <taxon>Propionibacteriaceae</taxon>
        <taxon>Tessaracoccus</taxon>
    </lineage>
</organism>
<feature type="compositionally biased region" description="Basic and acidic residues" evidence="1">
    <location>
        <begin position="430"/>
        <end position="439"/>
    </location>
</feature>
<feature type="region of interest" description="Disordered" evidence="1">
    <location>
        <begin position="503"/>
        <end position="524"/>
    </location>
</feature>
<feature type="region of interest" description="Disordered" evidence="1">
    <location>
        <begin position="1"/>
        <end position="164"/>
    </location>
</feature>
<dbReference type="Proteomes" id="UP000199475">
    <property type="component" value="Unassembled WGS sequence"/>
</dbReference>
<evidence type="ECO:0000313" key="3">
    <source>
        <dbReference type="Proteomes" id="UP000199475"/>
    </source>
</evidence>
<name>A0A1G9MMS9_9ACTN</name>
<dbReference type="AlphaFoldDB" id="A0A1G9MMS9"/>
<reference evidence="2 3" key="1">
    <citation type="submission" date="2016-10" db="EMBL/GenBank/DDBJ databases">
        <authorList>
            <person name="de Groot N.N."/>
        </authorList>
    </citation>
    <scope>NUCLEOTIDE SEQUENCE [LARGE SCALE GENOMIC DNA]</scope>
    <source>
        <strain evidence="2 3">CGMCC 1.9159</strain>
    </source>
</reference>
<protein>
    <submittedName>
        <fullName evidence="2">Uncharacterized protein</fullName>
    </submittedName>
</protein>
<feature type="compositionally biased region" description="Basic and acidic residues" evidence="1">
    <location>
        <begin position="32"/>
        <end position="41"/>
    </location>
</feature>
<feature type="compositionally biased region" description="Gly residues" evidence="1">
    <location>
        <begin position="361"/>
        <end position="423"/>
    </location>
</feature>
<dbReference type="RefSeq" id="WP_093253199.1">
    <property type="nucleotide sequence ID" value="NZ_FNGP01000005.1"/>
</dbReference>
<feature type="compositionally biased region" description="Low complexity" evidence="1">
    <location>
        <begin position="72"/>
        <end position="93"/>
    </location>
</feature>
<dbReference type="OrthoDB" id="9919444at2"/>
<gene>
    <name evidence="2" type="ORF">SAMN04488242_2728</name>
</gene>
<evidence type="ECO:0000256" key="1">
    <source>
        <dbReference type="SAM" id="MobiDB-lite"/>
    </source>
</evidence>